<reference evidence="1 2" key="1">
    <citation type="journal article" date="2007" name="PLoS ONE">
        <title>Analysis of the neurotoxin complex genes in Clostridium botulinum A1-A4 and B1 strains: BoNT/A3, /Ba4 and /B1 clusters are located within plasmids.</title>
        <authorList>
            <person name="Smith T.J."/>
            <person name="Hill K.K."/>
            <person name="Foley B.T."/>
            <person name="Detter J.C."/>
            <person name="Munk A.C."/>
            <person name="Bruce D.C."/>
            <person name="Doggett N.A."/>
            <person name="Smith L.A."/>
            <person name="Marks J.D."/>
            <person name="Xie G."/>
            <person name="Brettin T.S."/>
        </authorList>
    </citation>
    <scope>NUCLEOTIDE SEQUENCE [LARGE SCALE GENOMIC DNA]</scope>
    <source>
        <strain evidence="2">Okra / Type B1</strain>
    </source>
</reference>
<dbReference type="HOGENOM" id="CLU_3214324_0_0_9"/>
<dbReference type="EMBL" id="CP000939">
    <property type="protein sequence ID" value="ACA46793.1"/>
    <property type="molecule type" value="Genomic_DNA"/>
</dbReference>
<name>B1IJF9_CLOBK</name>
<proteinExistence type="predicted"/>
<evidence type="ECO:0000313" key="2">
    <source>
        <dbReference type="Proteomes" id="UP000008541"/>
    </source>
</evidence>
<sequence>MFLEVFVKRWEKILSRARVMIENHREDIKDNLDFLNTIFLSFMK</sequence>
<dbReference type="Proteomes" id="UP000008541">
    <property type="component" value="Chromosome"/>
</dbReference>
<evidence type="ECO:0000313" key="1">
    <source>
        <dbReference type="EMBL" id="ACA46793.1"/>
    </source>
</evidence>
<protein>
    <submittedName>
        <fullName evidence="1">Uncharacterized protein</fullName>
    </submittedName>
</protein>
<dbReference type="AlphaFoldDB" id="B1IJF9"/>
<accession>B1IJF9</accession>
<gene>
    <name evidence="1" type="ordered locus">CLD_3290</name>
</gene>
<dbReference type="KEGG" id="cbb:CLD_3290"/>
<organism evidence="1 2">
    <name type="scientific">Clostridium botulinum (strain Okra / Type B1)</name>
    <dbReference type="NCBI Taxonomy" id="498213"/>
    <lineage>
        <taxon>Bacteria</taxon>
        <taxon>Bacillati</taxon>
        <taxon>Bacillota</taxon>
        <taxon>Clostridia</taxon>
        <taxon>Eubacteriales</taxon>
        <taxon>Clostridiaceae</taxon>
        <taxon>Clostridium</taxon>
    </lineage>
</organism>